<keyword evidence="3" id="KW-0963">Cytoplasm</keyword>
<evidence type="ECO:0000313" key="9">
    <source>
        <dbReference type="EMBL" id="TQK79619.1"/>
    </source>
</evidence>
<comment type="subcellular location">
    <subcellularLocation>
        <location evidence="1">Cytoplasm</location>
    </subcellularLocation>
</comment>
<dbReference type="InterPro" id="IPR036412">
    <property type="entry name" value="HAD-like_sf"/>
</dbReference>
<keyword evidence="5 9" id="KW-0378">Hydrolase</keyword>
<dbReference type="SUPFAM" id="SSF56784">
    <property type="entry name" value="HAD-like"/>
    <property type="match status" value="1"/>
</dbReference>
<keyword evidence="6" id="KW-0119">Carbohydrate metabolism</keyword>
<dbReference type="GO" id="GO:0016791">
    <property type="term" value="F:phosphatase activity"/>
    <property type="evidence" value="ECO:0007669"/>
    <property type="project" value="InterPro"/>
</dbReference>
<comment type="similarity">
    <text evidence="2">Belongs to the GmhB family.</text>
</comment>
<dbReference type="GO" id="GO:0005737">
    <property type="term" value="C:cytoplasm"/>
    <property type="evidence" value="ECO:0007669"/>
    <property type="project" value="UniProtKB-SubCell"/>
</dbReference>
<evidence type="ECO:0000256" key="6">
    <source>
        <dbReference type="ARBA" id="ARBA00023277"/>
    </source>
</evidence>
<sequence length="376" mass="37398">MTPFSAVLFDRDGTLVEDVPYNGDPDRVRLLPGAAEAVALARSLGLATGVVSNQSGVGRGLITADDVRRVNERADALLGGLDTWVFCPHTPETGCDCRKPRPGLILMAAARLGVPPAGCLVIGDIAADMLAARAAGAHGLLVPNPATAPAEVARFADRSAPDVLTAVRTALTGAAGEWPSSGGAATAGDGARPSSRGATAPGAAGPSTRVAAAPDGARPSSRRAAIPDRAWTSSPDAAAPDGTCTSSRGGMSPDQTCSSSPDVTVPARVRPARQGAVAPALAGLPESDPTAPGSARSSAPATEGPAGMWLSRPDAATPGPGRSWEPDAAPPGPGRVSEADVVAPGPAGSGETDAVLSGRAWRSAPDAAGAGRRRLR</sequence>
<dbReference type="NCBIfam" id="TIGR01662">
    <property type="entry name" value="HAD-SF-IIIA"/>
    <property type="match status" value="1"/>
</dbReference>
<dbReference type="InterPro" id="IPR004446">
    <property type="entry name" value="Heptose_bisP_phosphatase"/>
</dbReference>
<dbReference type="RefSeq" id="WP_341874454.1">
    <property type="nucleotide sequence ID" value="NZ_JBPJFI010000001.1"/>
</dbReference>
<organism evidence="9 10">
    <name type="scientific">Streptomyces puniciscabiei</name>
    <dbReference type="NCBI Taxonomy" id="164348"/>
    <lineage>
        <taxon>Bacteria</taxon>
        <taxon>Bacillati</taxon>
        <taxon>Actinomycetota</taxon>
        <taxon>Actinomycetes</taxon>
        <taxon>Kitasatosporales</taxon>
        <taxon>Streptomycetaceae</taxon>
        <taxon>Streptomyces</taxon>
    </lineage>
</organism>
<comment type="caution">
    <text evidence="9">The sequence shown here is derived from an EMBL/GenBank/DDBJ whole genome shotgun (WGS) entry which is preliminary data.</text>
</comment>
<dbReference type="NCBIfam" id="TIGR01656">
    <property type="entry name" value="Histidinol-ppas"/>
    <property type="match status" value="1"/>
</dbReference>
<proteinExistence type="inferred from homology"/>
<evidence type="ECO:0000256" key="4">
    <source>
        <dbReference type="ARBA" id="ARBA00022723"/>
    </source>
</evidence>
<dbReference type="GO" id="GO:0046872">
    <property type="term" value="F:metal ion binding"/>
    <property type="evidence" value="ECO:0007669"/>
    <property type="project" value="UniProtKB-KW"/>
</dbReference>
<dbReference type="Pfam" id="PF13242">
    <property type="entry name" value="Hydrolase_like"/>
    <property type="match status" value="1"/>
</dbReference>
<dbReference type="AlphaFoldDB" id="A0A542SYD3"/>
<evidence type="ECO:0000256" key="3">
    <source>
        <dbReference type="ARBA" id="ARBA00022490"/>
    </source>
</evidence>
<feature type="region of interest" description="Disordered" evidence="8">
    <location>
        <begin position="279"/>
        <end position="376"/>
    </location>
</feature>
<evidence type="ECO:0000256" key="2">
    <source>
        <dbReference type="ARBA" id="ARBA00005628"/>
    </source>
</evidence>
<dbReference type="InterPro" id="IPR006543">
    <property type="entry name" value="Histidinol-phos"/>
</dbReference>
<dbReference type="InterPro" id="IPR006549">
    <property type="entry name" value="HAD-SF_hydro_IIIA"/>
</dbReference>
<dbReference type="Gene3D" id="3.40.50.1000">
    <property type="entry name" value="HAD superfamily/HAD-like"/>
    <property type="match status" value="1"/>
</dbReference>
<accession>A0A542SYD3</accession>
<dbReference type="EMBL" id="VFNX01000005">
    <property type="protein sequence ID" value="TQK79619.1"/>
    <property type="molecule type" value="Genomic_DNA"/>
</dbReference>
<dbReference type="PANTHER" id="PTHR42891">
    <property type="entry name" value="D-GLYCERO-BETA-D-MANNO-HEPTOSE-1,7-BISPHOSPHATE 7-PHOSPHATASE"/>
    <property type="match status" value="1"/>
</dbReference>
<reference evidence="9 10" key="1">
    <citation type="submission" date="2019-06" db="EMBL/GenBank/DDBJ databases">
        <title>Sequencing the genomes of 1000 actinobacteria strains.</title>
        <authorList>
            <person name="Klenk H.-P."/>
        </authorList>
    </citation>
    <scope>NUCLEOTIDE SEQUENCE [LARGE SCALE GENOMIC DNA]</scope>
    <source>
        <strain evidence="9 10">DSM 41929</strain>
    </source>
</reference>
<keyword evidence="10" id="KW-1185">Reference proteome</keyword>
<dbReference type="PANTHER" id="PTHR42891:SF1">
    <property type="entry name" value="D-GLYCERO-BETA-D-MANNO-HEPTOSE-1,7-BISPHOSPHATE 7-PHOSPHATASE"/>
    <property type="match status" value="1"/>
</dbReference>
<dbReference type="InterPro" id="IPR023214">
    <property type="entry name" value="HAD_sf"/>
</dbReference>
<evidence type="ECO:0000313" key="10">
    <source>
        <dbReference type="Proteomes" id="UP000318103"/>
    </source>
</evidence>
<feature type="compositionally biased region" description="Low complexity" evidence="8">
    <location>
        <begin position="182"/>
        <end position="209"/>
    </location>
</feature>
<evidence type="ECO:0000256" key="5">
    <source>
        <dbReference type="ARBA" id="ARBA00022801"/>
    </source>
</evidence>
<dbReference type="GO" id="GO:0005975">
    <property type="term" value="P:carbohydrate metabolic process"/>
    <property type="evidence" value="ECO:0007669"/>
    <property type="project" value="InterPro"/>
</dbReference>
<evidence type="ECO:0000256" key="7">
    <source>
        <dbReference type="ARBA" id="ARBA00031828"/>
    </source>
</evidence>
<name>A0A542SYD3_9ACTN</name>
<keyword evidence="4" id="KW-0479">Metal-binding</keyword>
<evidence type="ECO:0000256" key="1">
    <source>
        <dbReference type="ARBA" id="ARBA00004496"/>
    </source>
</evidence>
<feature type="region of interest" description="Disordered" evidence="8">
    <location>
        <begin position="175"/>
        <end position="264"/>
    </location>
</feature>
<protein>
    <recommendedName>
        <fullName evidence="7">D,D-heptose 1,7-bisphosphate phosphatase</fullName>
    </recommendedName>
</protein>
<dbReference type="Proteomes" id="UP000318103">
    <property type="component" value="Unassembled WGS sequence"/>
</dbReference>
<gene>
    <name evidence="9" type="ORF">FB563_7958</name>
</gene>
<evidence type="ECO:0000256" key="8">
    <source>
        <dbReference type="SAM" id="MobiDB-lite"/>
    </source>
</evidence>
<feature type="compositionally biased region" description="Polar residues" evidence="8">
    <location>
        <begin position="243"/>
        <end position="262"/>
    </location>
</feature>